<dbReference type="PANTHER" id="PTHR43584">
    <property type="entry name" value="NUCLEOTIDYL TRANSFERASE"/>
    <property type="match status" value="1"/>
</dbReference>
<name>A0A9D5JWE4_9BACT</name>
<dbReference type="Gene3D" id="2.160.10.10">
    <property type="entry name" value="Hexapeptide repeat proteins"/>
    <property type="match status" value="1"/>
</dbReference>
<reference evidence="4" key="1">
    <citation type="submission" date="2019-11" db="EMBL/GenBank/DDBJ databases">
        <title>Microbial mats filling the niche in hypersaline microbial mats.</title>
        <authorList>
            <person name="Wong H.L."/>
            <person name="Macleod F.I."/>
            <person name="White R.A. III"/>
            <person name="Burns B.P."/>
        </authorList>
    </citation>
    <scope>NUCLEOTIDE SEQUENCE</scope>
    <source>
        <strain evidence="4">Rbin_158</strain>
    </source>
</reference>
<dbReference type="InterPro" id="IPR011004">
    <property type="entry name" value="Trimer_LpxA-like_sf"/>
</dbReference>
<evidence type="ECO:0000256" key="2">
    <source>
        <dbReference type="ARBA" id="ARBA00023315"/>
    </source>
</evidence>
<dbReference type="SUPFAM" id="SSF51161">
    <property type="entry name" value="Trimeric LpxA-like enzymes"/>
    <property type="match status" value="1"/>
</dbReference>
<sequence>MTNFAHRELFADLDGVWEVLKRLPAYIEQILHPQILGTVAEGASLVGDQIQIGNGSVIEPGAYIAGPTIIGEHTIVRHGAYIRGNVIVGDHCVVGHASELKGSILFDHSGAPHFNYVGDSILGNHVNLGAGTKLSNLKMLKGSVHVKMGQRVYDSGLRKFGAILGDRAETGCNAILNPGTLIGPGSLVYPNITVSGYIPPHSIVKLRQTQEVVPYTQPT</sequence>
<dbReference type="EMBL" id="WJJP01000424">
    <property type="protein sequence ID" value="MBD3325524.1"/>
    <property type="molecule type" value="Genomic_DNA"/>
</dbReference>
<keyword evidence="2" id="KW-0012">Acyltransferase</keyword>
<dbReference type="GO" id="GO:0016746">
    <property type="term" value="F:acyltransferase activity"/>
    <property type="evidence" value="ECO:0007669"/>
    <property type="project" value="UniProtKB-KW"/>
</dbReference>
<evidence type="ECO:0000256" key="1">
    <source>
        <dbReference type="ARBA" id="ARBA00022679"/>
    </source>
</evidence>
<evidence type="ECO:0000313" key="5">
    <source>
        <dbReference type="Proteomes" id="UP000649604"/>
    </source>
</evidence>
<evidence type="ECO:0000259" key="3">
    <source>
        <dbReference type="Pfam" id="PF25087"/>
    </source>
</evidence>
<protein>
    <submittedName>
        <fullName evidence="4">Glucose-1-phosphate thymidylyltransferase</fullName>
    </submittedName>
</protein>
<dbReference type="PANTHER" id="PTHR43584:SF8">
    <property type="entry name" value="N-ACETYLMURAMATE ALPHA-1-PHOSPHATE URIDYLYLTRANSFERASE"/>
    <property type="match status" value="1"/>
</dbReference>
<keyword evidence="1" id="KW-0808">Transferase</keyword>
<accession>A0A9D5JWE4</accession>
<dbReference type="InterPro" id="IPR056729">
    <property type="entry name" value="GMPPB_C"/>
</dbReference>
<evidence type="ECO:0000313" key="4">
    <source>
        <dbReference type="EMBL" id="MBD3325524.1"/>
    </source>
</evidence>
<organism evidence="4 5">
    <name type="scientific">candidate division KSB3 bacterium</name>
    <dbReference type="NCBI Taxonomy" id="2044937"/>
    <lineage>
        <taxon>Bacteria</taxon>
        <taxon>candidate division KSB3</taxon>
    </lineage>
</organism>
<dbReference type="AlphaFoldDB" id="A0A9D5JWE4"/>
<gene>
    <name evidence="4" type="ORF">GF339_13115</name>
</gene>
<dbReference type="Proteomes" id="UP000649604">
    <property type="component" value="Unassembled WGS sequence"/>
</dbReference>
<dbReference type="GO" id="GO:0016779">
    <property type="term" value="F:nucleotidyltransferase activity"/>
    <property type="evidence" value="ECO:0007669"/>
    <property type="project" value="UniProtKB-ARBA"/>
</dbReference>
<dbReference type="CDD" id="cd05636">
    <property type="entry name" value="LbH_G1P_TT_C_like"/>
    <property type="match status" value="1"/>
</dbReference>
<dbReference type="InterPro" id="IPR050065">
    <property type="entry name" value="GlmU-like"/>
</dbReference>
<dbReference type="Pfam" id="PF25087">
    <property type="entry name" value="GMPPB_C"/>
    <property type="match status" value="1"/>
</dbReference>
<comment type="caution">
    <text evidence="4">The sequence shown here is derived from an EMBL/GenBank/DDBJ whole genome shotgun (WGS) entry which is preliminary data.</text>
</comment>
<proteinExistence type="predicted"/>
<feature type="domain" description="Mannose-1-phosphate guanyltransferase C-terminal" evidence="3">
    <location>
        <begin position="64"/>
        <end position="151"/>
    </location>
</feature>